<dbReference type="PANTHER" id="PTHR12302">
    <property type="entry name" value="EBNA2 BINDING PROTEIN P100"/>
    <property type="match status" value="1"/>
</dbReference>
<dbReference type="PANTHER" id="PTHR12302:SF3">
    <property type="entry name" value="SERINE_THREONINE-PROTEIN KINASE 31"/>
    <property type="match status" value="1"/>
</dbReference>
<comment type="caution">
    <text evidence="5">The sequence shown here is derived from an EMBL/GenBank/DDBJ whole genome shotgun (WGS) entry which is preliminary data.</text>
</comment>
<dbReference type="AlphaFoldDB" id="A0A7C4X9F9"/>
<evidence type="ECO:0000256" key="3">
    <source>
        <dbReference type="ARBA" id="ARBA00022801"/>
    </source>
</evidence>
<evidence type="ECO:0000259" key="4">
    <source>
        <dbReference type="PROSITE" id="PS50830"/>
    </source>
</evidence>
<keyword evidence="1" id="KW-0540">Nuclease</keyword>
<dbReference type="GO" id="GO:0004519">
    <property type="term" value="F:endonuclease activity"/>
    <property type="evidence" value="ECO:0007669"/>
    <property type="project" value="UniProtKB-KW"/>
</dbReference>
<dbReference type="InterPro" id="IPR016071">
    <property type="entry name" value="Staphylococal_nuclease_OB-fold"/>
</dbReference>
<evidence type="ECO:0000256" key="1">
    <source>
        <dbReference type="ARBA" id="ARBA00022722"/>
    </source>
</evidence>
<organism evidence="5">
    <name type="scientific">candidate division WOR-3 bacterium</name>
    <dbReference type="NCBI Taxonomy" id="2052148"/>
    <lineage>
        <taxon>Bacteria</taxon>
        <taxon>Bacteria division WOR-3</taxon>
    </lineage>
</organism>
<gene>
    <name evidence="5" type="ORF">ENV60_06920</name>
</gene>
<feature type="domain" description="TNase-like" evidence="4">
    <location>
        <begin position="15"/>
        <end position="137"/>
    </location>
</feature>
<dbReference type="Gene3D" id="2.40.50.90">
    <property type="match status" value="1"/>
</dbReference>
<keyword evidence="3" id="KW-0378">Hydrolase</keyword>
<dbReference type="InterPro" id="IPR035437">
    <property type="entry name" value="SNase_OB-fold_sf"/>
</dbReference>
<keyword evidence="2" id="KW-0255">Endonuclease</keyword>
<dbReference type="PROSITE" id="PS50830">
    <property type="entry name" value="TNASE_3"/>
    <property type="match status" value="1"/>
</dbReference>
<accession>A0A7C4X9F9</accession>
<sequence>MKIRLILFILFFSFCTKTERVSEVIDGDTFKTESGMTVRLLGINAPEIGEPGGDIAKEILTLLILNRNVKLKGDITDKDDYGRILRYVYTDGKFVNAEMVRLGMAETRFYPPDTLYKKELQELEKIAIRNRKGFWGFAVFQVPETSKIYTKLWEEKKEEVISWQDADKFYGKIKTVEGRIVASNNTGKVCFLNFHKDWKKYFTAVIFSSDYDKFPPNPEDYYLNRKVRVTGLIKEYKGKPEMILKNPAQIKIVE</sequence>
<dbReference type="EMBL" id="DTGZ01000129">
    <property type="protein sequence ID" value="HGV98012.1"/>
    <property type="molecule type" value="Genomic_DNA"/>
</dbReference>
<name>A0A7C4X9F9_UNCW3</name>
<reference evidence="5" key="1">
    <citation type="journal article" date="2020" name="mSystems">
        <title>Genome- and Community-Level Interaction Insights into Carbon Utilization and Element Cycling Functions of Hydrothermarchaeota in Hydrothermal Sediment.</title>
        <authorList>
            <person name="Zhou Z."/>
            <person name="Liu Y."/>
            <person name="Xu W."/>
            <person name="Pan J."/>
            <person name="Luo Z.H."/>
            <person name="Li M."/>
        </authorList>
    </citation>
    <scope>NUCLEOTIDE SEQUENCE [LARGE SCALE GENOMIC DNA]</scope>
    <source>
        <strain evidence="5">SpSt-774</strain>
    </source>
</reference>
<dbReference type="SUPFAM" id="SSF50199">
    <property type="entry name" value="Staphylococcal nuclease"/>
    <property type="match status" value="1"/>
</dbReference>
<protein>
    <recommendedName>
        <fullName evidence="4">TNase-like domain-containing protein</fullName>
    </recommendedName>
</protein>
<dbReference type="Pfam" id="PF00565">
    <property type="entry name" value="SNase"/>
    <property type="match status" value="1"/>
</dbReference>
<evidence type="ECO:0000313" key="5">
    <source>
        <dbReference type="EMBL" id="HGV98012.1"/>
    </source>
</evidence>
<proteinExistence type="predicted"/>
<dbReference type="GO" id="GO:0016787">
    <property type="term" value="F:hydrolase activity"/>
    <property type="evidence" value="ECO:0007669"/>
    <property type="project" value="UniProtKB-KW"/>
</dbReference>
<evidence type="ECO:0000256" key="2">
    <source>
        <dbReference type="ARBA" id="ARBA00022759"/>
    </source>
</evidence>
<dbReference type="SMART" id="SM00318">
    <property type="entry name" value="SNc"/>
    <property type="match status" value="1"/>
</dbReference>